<evidence type="ECO:0000256" key="1">
    <source>
        <dbReference type="SAM" id="MobiDB-lite"/>
    </source>
</evidence>
<feature type="region of interest" description="Disordered" evidence="1">
    <location>
        <begin position="26"/>
        <end position="64"/>
    </location>
</feature>
<reference evidence="3" key="1">
    <citation type="submission" date="2022-01" db="EMBL/GenBank/DDBJ databases">
        <title>Corynebacterium sp. nov isolated from isolated from the feces of the greater white-fronted geese (Anser albifrons) at Poyang Lake, PR China.</title>
        <authorList>
            <person name="Liu Q."/>
        </authorList>
    </citation>
    <scope>NUCLEOTIDE SEQUENCE</scope>
    <source>
        <strain evidence="3">JCM 32435</strain>
    </source>
</reference>
<comment type="caution">
    <text evidence="3">The sequence shown here is derived from an EMBL/GenBank/DDBJ whole genome shotgun (WGS) entry which is preliminary data.</text>
</comment>
<evidence type="ECO:0000313" key="4">
    <source>
        <dbReference type="Proteomes" id="UP001139336"/>
    </source>
</evidence>
<feature type="compositionally biased region" description="Low complexity" evidence="1">
    <location>
        <begin position="41"/>
        <end position="56"/>
    </location>
</feature>
<name>A0A9X1U7K1_9CORY</name>
<sequence length="160" mass="16744">MSRSFRMKSAVVGTCVVALGLSLGACSPPRQQPSETKLDNATSAAAPSQATPSQAAEKGDSTTPVFLTCGGTPVMQPSVLDLACGDAGDTLKDIQWQSWTEEGAQGTATRETVERPGATPERHSNVSVQMLNPRHSAAGLVFQQVRVGNDTFNAEIPSTQ</sequence>
<keyword evidence="4" id="KW-1185">Reference proteome</keyword>
<keyword evidence="2" id="KW-0732">Signal</keyword>
<feature type="signal peptide" evidence="2">
    <location>
        <begin position="1"/>
        <end position="27"/>
    </location>
</feature>
<evidence type="ECO:0000256" key="2">
    <source>
        <dbReference type="SAM" id="SignalP"/>
    </source>
</evidence>
<organism evidence="3 4">
    <name type="scientific">Corynebacterium uropygiale</name>
    <dbReference type="NCBI Taxonomy" id="1775911"/>
    <lineage>
        <taxon>Bacteria</taxon>
        <taxon>Bacillati</taxon>
        <taxon>Actinomycetota</taxon>
        <taxon>Actinomycetes</taxon>
        <taxon>Mycobacteriales</taxon>
        <taxon>Corynebacteriaceae</taxon>
        <taxon>Corynebacterium</taxon>
    </lineage>
</organism>
<dbReference type="RefSeq" id="WP_236118639.1">
    <property type="nucleotide sequence ID" value="NZ_JAKGSI010000003.1"/>
</dbReference>
<proteinExistence type="predicted"/>
<dbReference type="Proteomes" id="UP001139336">
    <property type="component" value="Unassembled WGS sequence"/>
</dbReference>
<feature type="region of interest" description="Disordered" evidence="1">
    <location>
        <begin position="100"/>
        <end position="123"/>
    </location>
</feature>
<evidence type="ECO:0008006" key="5">
    <source>
        <dbReference type="Google" id="ProtNLM"/>
    </source>
</evidence>
<gene>
    <name evidence="3" type="ORF">L1O03_06520</name>
</gene>
<feature type="compositionally biased region" description="Polar residues" evidence="1">
    <location>
        <begin position="100"/>
        <end position="110"/>
    </location>
</feature>
<dbReference type="AlphaFoldDB" id="A0A9X1U7K1"/>
<protein>
    <recommendedName>
        <fullName evidence="5">Secreted protein</fullName>
    </recommendedName>
</protein>
<feature type="chain" id="PRO_5040799186" description="Secreted protein" evidence="2">
    <location>
        <begin position="28"/>
        <end position="160"/>
    </location>
</feature>
<evidence type="ECO:0000313" key="3">
    <source>
        <dbReference type="EMBL" id="MCF4006832.1"/>
    </source>
</evidence>
<accession>A0A9X1U7K1</accession>
<dbReference type="PROSITE" id="PS51257">
    <property type="entry name" value="PROKAR_LIPOPROTEIN"/>
    <property type="match status" value="1"/>
</dbReference>
<dbReference type="EMBL" id="JAKGSI010000003">
    <property type="protein sequence ID" value="MCF4006832.1"/>
    <property type="molecule type" value="Genomic_DNA"/>
</dbReference>